<keyword evidence="2 5" id="KW-0812">Transmembrane</keyword>
<evidence type="ECO:0000313" key="6">
    <source>
        <dbReference type="EMBL" id="MCX2741521.1"/>
    </source>
</evidence>
<protein>
    <submittedName>
        <fullName evidence="6">DoxX family membrane protein</fullName>
    </submittedName>
</protein>
<keyword evidence="3 5" id="KW-1133">Transmembrane helix</keyword>
<evidence type="ECO:0000256" key="5">
    <source>
        <dbReference type="SAM" id="Phobius"/>
    </source>
</evidence>
<evidence type="ECO:0000256" key="2">
    <source>
        <dbReference type="ARBA" id="ARBA00022692"/>
    </source>
</evidence>
<accession>A0ABT3RI71</accession>
<feature type="transmembrane region" description="Helical" evidence="5">
    <location>
        <begin position="221"/>
        <end position="239"/>
    </location>
</feature>
<dbReference type="Pfam" id="PF07681">
    <property type="entry name" value="DoxX"/>
    <property type="match status" value="1"/>
</dbReference>
<feature type="transmembrane region" description="Helical" evidence="5">
    <location>
        <begin position="76"/>
        <end position="95"/>
    </location>
</feature>
<feature type="transmembrane region" description="Helical" evidence="5">
    <location>
        <begin position="46"/>
        <end position="69"/>
    </location>
</feature>
<evidence type="ECO:0000313" key="7">
    <source>
        <dbReference type="Proteomes" id="UP001207228"/>
    </source>
</evidence>
<name>A0ABT3RI71_9BACT</name>
<evidence type="ECO:0000256" key="3">
    <source>
        <dbReference type="ARBA" id="ARBA00022989"/>
    </source>
</evidence>
<sequence length="255" mass="27638">MLKNKDLLSLLIRVFLGYIFLSAGVCKLTHGNFGQIIGPPWLEERLAAYGLGLFAQVVAVSQVVCGALLLSQRFSLLGAIMLVPMNVAILAVTVSQQWVGTPVVNTFLLLLNLWLLAMAYPKFRFLLQSNTAFQVTPTTLDRIGQNVYSWLGLGFSLLTLAAAPVNLLLTNMFALLAFAAFALTLTRSDVQHKLDVLLLSLPFVAMAVLTLGKSITKAEWYLGGLVLAEALLLVARLFMGARKRGESVQASAAIT</sequence>
<organism evidence="6 7">
    <name type="scientific">Pontibacter anaerobius</name>
    <dbReference type="NCBI Taxonomy" id="2993940"/>
    <lineage>
        <taxon>Bacteria</taxon>
        <taxon>Pseudomonadati</taxon>
        <taxon>Bacteroidota</taxon>
        <taxon>Cytophagia</taxon>
        <taxon>Cytophagales</taxon>
        <taxon>Hymenobacteraceae</taxon>
        <taxon>Pontibacter</taxon>
    </lineage>
</organism>
<feature type="transmembrane region" description="Helical" evidence="5">
    <location>
        <begin position="107"/>
        <end position="127"/>
    </location>
</feature>
<feature type="transmembrane region" description="Helical" evidence="5">
    <location>
        <begin position="147"/>
        <end position="163"/>
    </location>
</feature>
<keyword evidence="7" id="KW-1185">Reference proteome</keyword>
<dbReference type="RefSeq" id="WP_266053757.1">
    <property type="nucleotide sequence ID" value="NZ_JAPFQO010000011.1"/>
</dbReference>
<dbReference type="EMBL" id="JAPFQO010000011">
    <property type="protein sequence ID" value="MCX2741521.1"/>
    <property type="molecule type" value="Genomic_DNA"/>
</dbReference>
<dbReference type="Proteomes" id="UP001207228">
    <property type="component" value="Unassembled WGS sequence"/>
</dbReference>
<reference evidence="6 7" key="1">
    <citation type="submission" date="2022-11" db="EMBL/GenBank/DDBJ databases">
        <title>The characterization of three novel Bacteroidetes species and genomic analysis of their roles in tidal elemental geochemical cycles.</title>
        <authorList>
            <person name="Ma K.-J."/>
        </authorList>
    </citation>
    <scope>NUCLEOTIDE SEQUENCE [LARGE SCALE GENOMIC DNA]</scope>
    <source>
        <strain evidence="6 7">M82</strain>
    </source>
</reference>
<gene>
    <name evidence="6" type="ORF">OO017_16290</name>
</gene>
<evidence type="ECO:0000256" key="4">
    <source>
        <dbReference type="ARBA" id="ARBA00023136"/>
    </source>
</evidence>
<evidence type="ECO:0000256" key="1">
    <source>
        <dbReference type="ARBA" id="ARBA00004141"/>
    </source>
</evidence>
<proteinExistence type="predicted"/>
<comment type="caution">
    <text evidence="6">The sequence shown here is derived from an EMBL/GenBank/DDBJ whole genome shotgun (WGS) entry which is preliminary data.</text>
</comment>
<dbReference type="InterPro" id="IPR032808">
    <property type="entry name" value="DoxX"/>
</dbReference>
<keyword evidence="4 5" id="KW-0472">Membrane</keyword>
<feature type="transmembrane region" description="Helical" evidence="5">
    <location>
        <begin position="197"/>
        <end position="215"/>
    </location>
</feature>
<comment type="subcellular location">
    <subcellularLocation>
        <location evidence="1">Membrane</location>
        <topology evidence="1">Multi-pass membrane protein</topology>
    </subcellularLocation>
</comment>